<dbReference type="PANTHER" id="PTHR39431:SF1">
    <property type="entry name" value="FRPA_C-RELATED PROTEIN"/>
    <property type="match status" value="1"/>
</dbReference>
<protein>
    <submittedName>
        <fullName evidence="1">Uncharacterized protein</fullName>
    </submittedName>
</protein>
<feature type="non-terminal residue" evidence="1">
    <location>
        <position position="1"/>
    </location>
</feature>
<dbReference type="PANTHER" id="PTHR39431">
    <property type="entry name" value="FRPA/C-RELATED PROTEIN"/>
    <property type="match status" value="1"/>
</dbReference>
<reference evidence="1 2" key="1">
    <citation type="submission" date="2021-04" db="EMBL/GenBank/DDBJ databases">
        <authorList>
            <person name="Pira H."/>
            <person name="Risdian C."/>
            <person name="Wink J."/>
        </authorList>
    </citation>
    <scope>NUCLEOTIDE SEQUENCE [LARGE SCALE GENOMIC DNA]</scope>
    <source>
        <strain evidence="1 2">WHA3</strain>
    </source>
</reference>
<proteinExistence type="predicted"/>
<dbReference type="RefSeq" id="WP_369411923.1">
    <property type="nucleotide sequence ID" value="NZ_JAGSPA010000001.1"/>
</dbReference>
<accession>A0ABS6SCJ8</accession>
<evidence type="ECO:0000313" key="1">
    <source>
        <dbReference type="EMBL" id="MBV7256148.1"/>
    </source>
</evidence>
<dbReference type="InterPro" id="IPR001343">
    <property type="entry name" value="Hemolysn_Ca-bd"/>
</dbReference>
<dbReference type="Proteomes" id="UP000722336">
    <property type="component" value="Unassembled WGS sequence"/>
</dbReference>
<comment type="caution">
    <text evidence="1">The sequence shown here is derived from an EMBL/GenBank/DDBJ whole genome shotgun (WGS) entry which is preliminary data.</text>
</comment>
<organism evidence="1 2">
    <name type="scientific">Pacificimonas pallii</name>
    <dbReference type="NCBI Taxonomy" id="2827236"/>
    <lineage>
        <taxon>Bacteria</taxon>
        <taxon>Pseudomonadati</taxon>
        <taxon>Pseudomonadota</taxon>
        <taxon>Alphaproteobacteria</taxon>
        <taxon>Sphingomonadales</taxon>
        <taxon>Sphingosinicellaceae</taxon>
        <taxon>Pacificimonas</taxon>
    </lineage>
</organism>
<name>A0ABS6SCJ8_9SPHN</name>
<dbReference type="Gene3D" id="2.150.10.10">
    <property type="entry name" value="Serralysin-like metalloprotease, C-terminal"/>
    <property type="match status" value="1"/>
</dbReference>
<dbReference type="InterPro" id="IPR011049">
    <property type="entry name" value="Serralysin-like_metalloprot_C"/>
</dbReference>
<dbReference type="InterPro" id="IPR029058">
    <property type="entry name" value="AB_hydrolase_fold"/>
</dbReference>
<dbReference type="PRINTS" id="PR00313">
    <property type="entry name" value="CABNDNGRPT"/>
</dbReference>
<evidence type="ECO:0000313" key="2">
    <source>
        <dbReference type="Proteomes" id="UP000722336"/>
    </source>
</evidence>
<gene>
    <name evidence="1" type="ORF">KCG44_05050</name>
</gene>
<keyword evidence="2" id="KW-1185">Reference proteome</keyword>
<dbReference type="SUPFAM" id="SSF51120">
    <property type="entry name" value="beta-Roll"/>
    <property type="match status" value="1"/>
</dbReference>
<dbReference type="EMBL" id="JAGSPA010000001">
    <property type="protein sequence ID" value="MBV7256148.1"/>
    <property type="molecule type" value="Genomic_DNA"/>
</dbReference>
<sequence>QGVLAIDFLEAVTGLSGNDLRTADVSFTGHSLGAGLAGYVAAIFERDATLFANMAFEFAASNAFFQATDPQDSFDSLLLDTVYGGDDPWLPEIGTNLHGYAVVGEFLTPNRSLQLTPDDPLVSHGGLRSPFDLHSMALHVQLLFAEENGAQFASWEEAGEPLWDAAFNDEIGLAANYAIASDGAQYDAGDKLMNAVAYSAIQDGTKPFGDTAIWSQFDDASDLGKFRLAATEADPRYDLVSRAAAEILVQFSGALANGKIETAEDDPDDLRNGILSFDGATQLLSLDVSAEKWGATAGGDFSGIDAQDIHNISEFFGDLVTSAATTYANTPYPGETLVYSAAESLWGVSDMEGNPTEIFGTLVIATASGGYGELVAADDEVAAEARSFLAGGAGTDHILGLIEGEDMLLGGAGNDMLFGRGGDDILDGNRGDDLLIGGKGDDRIVGGDGLDTVRFFADGDPQRGTDSILVEMRANENVADAPVTAHVLNDGNGGQDELLLVERVILGDTDDRLVIKAIDKEAIGDLDYIDLGGNDAAEGSEIGDRLGGDEVDASAIDESVAGDFSGGTQGVWLKSDPFTRINFKGAEAVRTGSGNDEVTTGSWDADSGKFMQIDTGDGNDKIFVAGEGAVITTGSGADQVQIGKTIQYTDLDSDDRIYHGGRQLHGAVGSMTTEDPYAYNGFLRMGLNVDGELVIENLANGNETFLVDAKVGPETGAADRTAGLFAFEKSFEFVRLFDPSLPKGWFNAFYEVNFSIVKALTGLTLYQGIDPLVFDLDGDGLELYQSDFSGAKFDIDGDGFRERTGWVKAGDGLLVADINDNGVVDNVAELFGSPLEDGFAELASHDGNADGVIDANDSMFSSLRMWEDLNGNGETDSGELRELSHHGIVSISLTTAAPADDEVAGNRIAAQAQFTRIDGSTGDLYDVRFRNDNHRSEYMGDKSVSADAAQRANLKGYGTLTDLHVAMT</sequence>
<dbReference type="InterPro" id="IPR018511">
    <property type="entry name" value="Hemolysin-typ_Ca-bd_CS"/>
</dbReference>
<dbReference type="PROSITE" id="PS00330">
    <property type="entry name" value="HEMOLYSIN_CALCIUM"/>
    <property type="match status" value="2"/>
</dbReference>
<dbReference type="Pfam" id="PF00353">
    <property type="entry name" value="HemolysinCabind"/>
    <property type="match status" value="1"/>
</dbReference>
<dbReference type="SUPFAM" id="SSF53474">
    <property type="entry name" value="alpha/beta-Hydrolases"/>
    <property type="match status" value="1"/>
</dbReference>